<evidence type="ECO:0000256" key="10">
    <source>
        <dbReference type="ARBA" id="ARBA00022691"/>
    </source>
</evidence>
<dbReference type="InterPro" id="IPR023148">
    <property type="entry name" value="tRNA_m1G_MeTrfase_C_sf"/>
</dbReference>
<keyword evidence="7 15" id="KW-0963">Cytoplasm</keyword>
<comment type="subcellular location">
    <subcellularLocation>
        <location evidence="2 15 17">Cytoplasm</location>
    </subcellularLocation>
</comment>
<dbReference type="Proteomes" id="UP000241434">
    <property type="component" value="Unassembled WGS sequence"/>
</dbReference>
<evidence type="ECO:0000256" key="15">
    <source>
        <dbReference type="HAMAP-Rule" id="MF_00605"/>
    </source>
</evidence>
<evidence type="ECO:0000256" key="16">
    <source>
        <dbReference type="PIRSR" id="PIRSR000386-1"/>
    </source>
</evidence>
<protein>
    <recommendedName>
        <fullName evidence="6 15">tRNA (guanine-N(1)-)-methyltransferase</fullName>
        <ecNumber evidence="5 15">2.1.1.228</ecNumber>
    </recommendedName>
    <alternativeName>
        <fullName evidence="12 15">M1G-methyltransferase</fullName>
    </alternativeName>
    <alternativeName>
        <fullName evidence="13 15">tRNA [GM37] methyltransferase</fullName>
    </alternativeName>
</protein>
<dbReference type="NCBIfam" id="NF000648">
    <property type="entry name" value="PRK00026.1"/>
    <property type="match status" value="1"/>
</dbReference>
<sequence length="250" mass="29065">MKINVMTLFPEIFNSYIGESMMKKAVDNNILAVNIYNIRDFSENKHKKVDDYPFGGGAGMVMTPQPILSTYRHIIEENKLEKPRVIYLSPKGKTFTQDMAKSLSKEDNLIFLCGHYEGIDQRVIDMIVTDELSIGDYVLTGGELPALVMIDSISRLIPGVLNKSESYEDETFEGDLLEYPQYTRPREYEGHKVPDVILSGNHQKIDQWRKEESEKLTKERRPDLWTSYIEKNPVKEVKKNRRKRKKERLD</sequence>
<evidence type="ECO:0000256" key="8">
    <source>
        <dbReference type="ARBA" id="ARBA00022603"/>
    </source>
</evidence>
<dbReference type="EC" id="2.1.1.228" evidence="5 15"/>
<reference evidence="19" key="1">
    <citation type="thesis" date="2015" institute="Rutgers" country="The State University of New Jersey, 14 College Farm Rd., New Brunswick, NJ, USA">
        <title>Ammonia toxicity in bacteria and its implications for treatment of and resource recovery from highly nitrogenous organic wastes.</title>
        <authorList>
            <person name="Luther A.K."/>
        </authorList>
    </citation>
    <scope>NUCLEOTIDE SEQUENCE</scope>
    <source>
        <strain evidence="19">RT-10B</strain>
    </source>
</reference>
<dbReference type="GO" id="GO:0002939">
    <property type="term" value="P:tRNA N1-guanine methylation"/>
    <property type="evidence" value="ECO:0007669"/>
    <property type="project" value="TreeGrafter"/>
</dbReference>
<evidence type="ECO:0000256" key="11">
    <source>
        <dbReference type="ARBA" id="ARBA00022694"/>
    </source>
</evidence>
<dbReference type="PANTHER" id="PTHR46417:SF1">
    <property type="entry name" value="TRNA (GUANINE-N(1)-)-METHYLTRANSFERASE"/>
    <property type="match status" value="1"/>
</dbReference>
<dbReference type="RefSeq" id="WP_106776468.1">
    <property type="nucleotide sequence ID" value="NZ_JYGE01000003.1"/>
</dbReference>
<evidence type="ECO:0000313" key="20">
    <source>
        <dbReference type="Proteomes" id="UP000241434"/>
    </source>
</evidence>
<comment type="subunit">
    <text evidence="4 15 17">Homodimer.</text>
</comment>
<feature type="binding site" evidence="15 16">
    <location>
        <begin position="134"/>
        <end position="139"/>
    </location>
    <ligand>
        <name>S-adenosyl-L-methionine</name>
        <dbReference type="ChEBI" id="CHEBI:59789"/>
    </ligand>
</feature>
<dbReference type="HAMAP" id="MF_00605">
    <property type="entry name" value="TrmD"/>
    <property type="match status" value="1"/>
</dbReference>
<keyword evidence="10 15" id="KW-0949">S-adenosyl-L-methionine</keyword>
<keyword evidence="8 15" id="KW-0489">Methyltransferase</keyword>
<evidence type="ECO:0000259" key="18">
    <source>
        <dbReference type="Pfam" id="PF01746"/>
    </source>
</evidence>
<comment type="function">
    <text evidence="1 15 17">Specifically methylates guanosine-37 in various tRNAs.</text>
</comment>
<dbReference type="CDD" id="cd18080">
    <property type="entry name" value="TrmD-like"/>
    <property type="match status" value="1"/>
</dbReference>
<comment type="catalytic activity">
    <reaction evidence="14 15 17">
        <text>guanosine(37) in tRNA + S-adenosyl-L-methionine = N(1)-methylguanosine(37) in tRNA + S-adenosyl-L-homocysteine + H(+)</text>
        <dbReference type="Rhea" id="RHEA:36899"/>
        <dbReference type="Rhea" id="RHEA-COMP:10145"/>
        <dbReference type="Rhea" id="RHEA-COMP:10147"/>
        <dbReference type="ChEBI" id="CHEBI:15378"/>
        <dbReference type="ChEBI" id="CHEBI:57856"/>
        <dbReference type="ChEBI" id="CHEBI:59789"/>
        <dbReference type="ChEBI" id="CHEBI:73542"/>
        <dbReference type="ChEBI" id="CHEBI:74269"/>
        <dbReference type="EC" id="2.1.1.228"/>
    </reaction>
</comment>
<name>A0A2P7Q180_9FIRM</name>
<feature type="binding site" evidence="15 16">
    <location>
        <position position="114"/>
    </location>
    <ligand>
        <name>S-adenosyl-L-methionine</name>
        <dbReference type="ChEBI" id="CHEBI:59789"/>
    </ligand>
</feature>
<evidence type="ECO:0000256" key="9">
    <source>
        <dbReference type="ARBA" id="ARBA00022679"/>
    </source>
</evidence>
<evidence type="ECO:0000256" key="3">
    <source>
        <dbReference type="ARBA" id="ARBA00007630"/>
    </source>
</evidence>
<evidence type="ECO:0000256" key="4">
    <source>
        <dbReference type="ARBA" id="ARBA00011738"/>
    </source>
</evidence>
<dbReference type="PIRSF" id="PIRSF000386">
    <property type="entry name" value="tRNA_mtase"/>
    <property type="match status" value="1"/>
</dbReference>
<keyword evidence="9 15" id="KW-0808">Transferase</keyword>
<keyword evidence="20" id="KW-1185">Reference proteome</keyword>
<dbReference type="NCBIfam" id="TIGR00088">
    <property type="entry name" value="trmD"/>
    <property type="match status" value="1"/>
</dbReference>
<evidence type="ECO:0000256" key="6">
    <source>
        <dbReference type="ARBA" id="ARBA00014679"/>
    </source>
</evidence>
<evidence type="ECO:0000256" key="12">
    <source>
        <dbReference type="ARBA" id="ARBA00029736"/>
    </source>
</evidence>
<accession>A0A2P7Q180</accession>
<feature type="domain" description="tRNA methyltransferase TRMD/TRM10-type" evidence="18">
    <location>
        <begin position="1"/>
        <end position="226"/>
    </location>
</feature>
<dbReference type="Gene3D" id="3.40.1280.10">
    <property type="match status" value="1"/>
</dbReference>
<evidence type="ECO:0000256" key="7">
    <source>
        <dbReference type="ARBA" id="ARBA00022490"/>
    </source>
</evidence>
<comment type="caution">
    <text evidence="19">The sequence shown here is derived from an EMBL/GenBank/DDBJ whole genome shotgun (WGS) entry which is preliminary data.</text>
</comment>
<evidence type="ECO:0000256" key="14">
    <source>
        <dbReference type="ARBA" id="ARBA00047783"/>
    </source>
</evidence>
<keyword evidence="11 15" id="KW-0819">tRNA processing</keyword>
<dbReference type="SUPFAM" id="SSF75217">
    <property type="entry name" value="alpha/beta knot"/>
    <property type="match status" value="1"/>
</dbReference>
<dbReference type="InterPro" id="IPR029026">
    <property type="entry name" value="tRNA_m1G_MTases_N"/>
</dbReference>
<comment type="similarity">
    <text evidence="3 15 17">Belongs to the RNA methyltransferase TrmD family.</text>
</comment>
<evidence type="ECO:0000256" key="17">
    <source>
        <dbReference type="RuleBase" id="RU003464"/>
    </source>
</evidence>
<evidence type="ECO:0000256" key="13">
    <source>
        <dbReference type="ARBA" id="ARBA00033392"/>
    </source>
</evidence>
<dbReference type="Gene3D" id="1.10.1270.20">
    <property type="entry name" value="tRNA(m1g37)methyltransferase, domain 2"/>
    <property type="match status" value="1"/>
</dbReference>
<evidence type="ECO:0000313" key="19">
    <source>
        <dbReference type="EMBL" id="PSJ31728.1"/>
    </source>
</evidence>
<proteinExistence type="inferred from homology"/>
<dbReference type="EMBL" id="JYGE01000003">
    <property type="protein sequence ID" value="PSJ31728.1"/>
    <property type="molecule type" value="Genomic_DNA"/>
</dbReference>
<evidence type="ECO:0000256" key="2">
    <source>
        <dbReference type="ARBA" id="ARBA00004496"/>
    </source>
</evidence>
<dbReference type="FunFam" id="3.40.1280.10:FF:000001">
    <property type="entry name" value="tRNA (guanine-N(1)-)-methyltransferase"/>
    <property type="match status" value="1"/>
</dbReference>
<dbReference type="OrthoDB" id="9807416at2"/>
<dbReference type="AlphaFoldDB" id="A0A2P7Q180"/>
<evidence type="ECO:0000256" key="1">
    <source>
        <dbReference type="ARBA" id="ARBA00002634"/>
    </source>
</evidence>
<evidence type="ECO:0000256" key="5">
    <source>
        <dbReference type="ARBA" id="ARBA00012807"/>
    </source>
</evidence>
<organism evidence="19 20">
    <name type="scientific">Peptostreptococcus russellii</name>
    <dbReference type="NCBI Taxonomy" id="215200"/>
    <lineage>
        <taxon>Bacteria</taxon>
        <taxon>Bacillati</taxon>
        <taxon>Bacillota</taxon>
        <taxon>Clostridia</taxon>
        <taxon>Peptostreptococcales</taxon>
        <taxon>Peptostreptococcaceae</taxon>
        <taxon>Peptostreptococcus</taxon>
    </lineage>
</organism>
<dbReference type="InterPro" id="IPR016009">
    <property type="entry name" value="tRNA_MeTrfase_TRMD/TRM10"/>
</dbReference>
<gene>
    <name evidence="15" type="primary">trmD</name>
    <name evidence="19" type="ORF">UF10_03620</name>
</gene>
<dbReference type="GO" id="GO:0052906">
    <property type="term" value="F:tRNA (guanine(37)-N1)-methyltransferase activity"/>
    <property type="evidence" value="ECO:0007669"/>
    <property type="project" value="UniProtKB-UniRule"/>
</dbReference>
<dbReference type="PANTHER" id="PTHR46417">
    <property type="entry name" value="TRNA (GUANINE-N(1)-)-METHYLTRANSFERASE"/>
    <property type="match status" value="1"/>
</dbReference>
<dbReference type="Pfam" id="PF01746">
    <property type="entry name" value="tRNA_m1G_MT"/>
    <property type="match status" value="1"/>
</dbReference>
<dbReference type="InterPro" id="IPR029028">
    <property type="entry name" value="Alpha/beta_knot_MTases"/>
</dbReference>
<dbReference type="GO" id="GO:0005829">
    <property type="term" value="C:cytosol"/>
    <property type="evidence" value="ECO:0007669"/>
    <property type="project" value="TreeGrafter"/>
</dbReference>
<dbReference type="InterPro" id="IPR002649">
    <property type="entry name" value="tRNA_m1G_MeTrfase_TrmD"/>
</dbReference>